<dbReference type="PANTHER" id="PTHR30055:SF234">
    <property type="entry name" value="HTH-TYPE TRANSCRIPTIONAL REGULATOR BETI"/>
    <property type="match status" value="1"/>
</dbReference>
<dbReference type="SUPFAM" id="SSF48498">
    <property type="entry name" value="Tetracyclin repressor-like, C-terminal domain"/>
    <property type="match status" value="1"/>
</dbReference>
<dbReference type="InterPro" id="IPR050109">
    <property type="entry name" value="HTH-type_TetR-like_transc_reg"/>
</dbReference>
<evidence type="ECO:0000256" key="3">
    <source>
        <dbReference type="ARBA" id="ARBA00023163"/>
    </source>
</evidence>
<evidence type="ECO:0000313" key="6">
    <source>
        <dbReference type="EMBL" id="GAA2144180.1"/>
    </source>
</evidence>
<dbReference type="InterPro" id="IPR001647">
    <property type="entry name" value="HTH_TetR"/>
</dbReference>
<keyword evidence="3" id="KW-0804">Transcription</keyword>
<dbReference type="Gene3D" id="1.10.10.60">
    <property type="entry name" value="Homeodomain-like"/>
    <property type="match status" value="1"/>
</dbReference>
<sequence>MLPMTSDSGRERILDAATRLFAEHGYDGTSTRMIAEAAGLNIATVAYHTGGKRDLYLAVMERAHQAERAALEAALADLTPTAAGIAALVDRYIDFCAAHPEIPALWMHRWQSDAADIADLETRYVKPLMDAVVGAVGAAVGDDADVEYVAWTVIWSTHGFARGGVLRGDGLRHRMDDPAALARFRANLHRLVLAGLGLDARAAL</sequence>
<name>A0ABN2ZLP7_9ACTN</name>
<evidence type="ECO:0000313" key="7">
    <source>
        <dbReference type="Proteomes" id="UP001501020"/>
    </source>
</evidence>
<comment type="caution">
    <text evidence="6">The sequence shown here is derived from an EMBL/GenBank/DDBJ whole genome shotgun (WGS) entry which is preliminary data.</text>
</comment>
<dbReference type="SUPFAM" id="SSF46689">
    <property type="entry name" value="Homeodomain-like"/>
    <property type="match status" value="1"/>
</dbReference>
<protein>
    <submittedName>
        <fullName evidence="6">TetR/AcrR family transcriptional regulator</fullName>
    </submittedName>
</protein>
<dbReference type="InterPro" id="IPR036271">
    <property type="entry name" value="Tet_transcr_reg_TetR-rel_C_sf"/>
</dbReference>
<feature type="domain" description="HTH tetR-type" evidence="5">
    <location>
        <begin position="7"/>
        <end position="67"/>
    </location>
</feature>
<keyword evidence="2 4" id="KW-0238">DNA-binding</keyword>
<keyword evidence="1" id="KW-0805">Transcription regulation</keyword>
<dbReference type="InterPro" id="IPR009057">
    <property type="entry name" value="Homeodomain-like_sf"/>
</dbReference>
<evidence type="ECO:0000259" key="5">
    <source>
        <dbReference type="PROSITE" id="PS50977"/>
    </source>
</evidence>
<dbReference type="PRINTS" id="PR00455">
    <property type="entry name" value="HTHTETR"/>
</dbReference>
<feature type="DNA-binding region" description="H-T-H motif" evidence="4">
    <location>
        <begin position="30"/>
        <end position="49"/>
    </location>
</feature>
<evidence type="ECO:0000256" key="1">
    <source>
        <dbReference type="ARBA" id="ARBA00023015"/>
    </source>
</evidence>
<dbReference type="Pfam" id="PF00440">
    <property type="entry name" value="TetR_N"/>
    <property type="match status" value="1"/>
</dbReference>
<accession>A0ABN2ZLP7</accession>
<proteinExistence type="predicted"/>
<evidence type="ECO:0000256" key="4">
    <source>
        <dbReference type="PROSITE-ProRule" id="PRU00335"/>
    </source>
</evidence>
<organism evidence="6 7">
    <name type="scientific">Actinomadura napierensis</name>
    <dbReference type="NCBI Taxonomy" id="267854"/>
    <lineage>
        <taxon>Bacteria</taxon>
        <taxon>Bacillati</taxon>
        <taxon>Actinomycetota</taxon>
        <taxon>Actinomycetes</taxon>
        <taxon>Streptosporangiales</taxon>
        <taxon>Thermomonosporaceae</taxon>
        <taxon>Actinomadura</taxon>
    </lineage>
</organism>
<dbReference type="Proteomes" id="UP001501020">
    <property type="component" value="Unassembled WGS sequence"/>
</dbReference>
<reference evidence="6 7" key="1">
    <citation type="journal article" date="2019" name="Int. J. Syst. Evol. Microbiol.">
        <title>The Global Catalogue of Microorganisms (GCM) 10K type strain sequencing project: providing services to taxonomists for standard genome sequencing and annotation.</title>
        <authorList>
            <consortium name="The Broad Institute Genomics Platform"/>
            <consortium name="The Broad Institute Genome Sequencing Center for Infectious Disease"/>
            <person name="Wu L."/>
            <person name="Ma J."/>
        </authorList>
    </citation>
    <scope>NUCLEOTIDE SEQUENCE [LARGE SCALE GENOMIC DNA]</scope>
    <source>
        <strain evidence="6 7">JCM 13850</strain>
    </source>
</reference>
<gene>
    <name evidence="6" type="ORF">GCM10009727_43730</name>
</gene>
<keyword evidence="7" id="KW-1185">Reference proteome</keyword>
<dbReference type="PANTHER" id="PTHR30055">
    <property type="entry name" value="HTH-TYPE TRANSCRIPTIONAL REGULATOR RUTR"/>
    <property type="match status" value="1"/>
</dbReference>
<dbReference type="PROSITE" id="PS50977">
    <property type="entry name" value="HTH_TETR_2"/>
    <property type="match status" value="1"/>
</dbReference>
<evidence type="ECO:0000256" key="2">
    <source>
        <dbReference type="ARBA" id="ARBA00023125"/>
    </source>
</evidence>
<dbReference type="Gene3D" id="1.10.357.10">
    <property type="entry name" value="Tetracycline Repressor, domain 2"/>
    <property type="match status" value="1"/>
</dbReference>
<dbReference type="EMBL" id="BAAAMR010000038">
    <property type="protein sequence ID" value="GAA2144180.1"/>
    <property type="molecule type" value="Genomic_DNA"/>
</dbReference>